<dbReference type="STRING" id="573063.Metin_1199"/>
<protein>
    <recommendedName>
        <fullName evidence="8">CRISPR-associated endoribonuclease Cas2</fullName>
        <ecNumber evidence="8">3.1.-.-</ecNumber>
    </recommendedName>
</protein>
<keyword evidence="4 8" id="KW-0255">Endonuclease</keyword>
<dbReference type="HAMAP" id="MF_01471">
    <property type="entry name" value="Cas2"/>
    <property type="match status" value="1"/>
</dbReference>
<evidence type="ECO:0000256" key="1">
    <source>
        <dbReference type="ARBA" id="ARBA00001946"/>
    </source>
</evidence>
<dbReference type="GO" id="GO:0051607">
    <property type="term" value="P:defense response to virus"/>
    <property type="evidence" value="ECO:0007669"/>
    <property type="project" value="UniProtKB-UniRule"/>
</dbReference>
<reference evidence="9" key="1">
    <citation type="submission" date="2010-04" db="EMBL/GenBank/DDBJ databases">
        <title>Complete sequence of Methanocaldococcus infernus ME.</title>
        <authorList>
            <consortium name="US DOE Joint Genome Institute"/>
            <person name="Lucas S."/>
            <person name="Copeland A."/>
            <person name="Lapidus A."/>
            <person name="Cheng J.-F."/>
            <person name="Bruce D."/>
            <person name="Goodwin L."/>
            <person name="Pitluck S."/>
            <person name="Munk A.C."/>
            <person name="Detter J.C."/>
            <person name="Han C."/>
            <person name="Tapia R."/>
            <person name="Land M."/>
            <person name="Hauser L."/>
            <person name="Kyrpides N."/>
            <person name="Mikhailova N."/>
            <person name="Sieprawska-Lupa M."/>
            <person name="Whitman W.B."/>
            <person name="Woyke T."/>
        </authorList>
    </citation>
    <scope>NUCLEOTIDE SEQUENCE [LARGE SCALE GENOMIC DNA]</scope>
    <source>
        <strain evidence="9">ME</strain>
    </source>
</reference>
<evidence type="ECO:0000256" key="2">
    <source>
        <dbReference type="ARBA" id="ARBA00022722"/>
    </source>
</evidence>
<keyword evidence="10" id="KW-1185">Reference proteome</keyword>
<evidence type="ECO:0000256" key="6">
    <source>
        <dbReference type="ARBA" id="ARBA00022842"/>
    </source>
</evidence>
<comment type="function">
    <text evidence="8">CRISPR (clustered regularly interspaced short palindromic repeat), is an adaptive immune system that provides protection against mobile genetic elements (viruses, transposable elements and conjugative plasmids). CRISPR clusters contain sequences complementary to antecedent mobile elements and target invading nucleic acids. CRISPR clusters are transcribed and processed into CRISPR RNA (crRNA). Functions as a ssRNA-specific endoribonuclease. Involved in the integration of spacer DNA into the CRISPR cassette.</text>
</comment>
<dbReference type="HOGENOM" id="CLU_161124_2_0_2"/>
<dbReference type="EC" id="3.1.-.-" evidence="8"/>
<evidence type="ECO:0000313" key="9">
    <source>
        <dbReference type="EMBL" id="ADG13852.1"/>
    </source>
</evidence>
<dbReference type="Proteomes" id="UP000002061">
    <property type="component" value="Chromosome"/>
</dbReference>
<evidence type="ECO:0000313" key="10">
    <source>
        <dbReference type="Proteomes" id="UP000002061"/>
    </source>
</evidence>
<dbReference type="Pfam" id="PF09827">
    <property type="entry name" value="CRISPR_Cas2"/>
    <property type="match status" value="1"/>
</dbReference>
<evidence type="ECO:0000256" key="7">
    <source>
        <dbReference type="ARBA" id="ARBA00023118"/>
    </source>
</evidence>
<dbReference type="PANTHER" id="PTHR34405">
    <property type="entry name" value="CRISPR-ASSOCIATED ENDORIBONUCLEASE CAS2"/>
    <property type="match status" value="1"/>
</dbReference>
<keyword evidence="7 8" id="KW-0051">Antiviral defense</keyword>
<keyword evidence="5 8" id="KW-0378">Hydrolase</keyword>
<comment type="similarity">
    <text evidence="8">Belongs to the CRISPR-associated endoribonuclease Cas2 protein family.</text>
</comment>
<evidence type="ECO:0000256" key="4">
    <source>
        <dbReference type="ARBA" id="ARBA00022759"/>
    </source>
</evidence>
<dbReference type="GO" id="GO:0004521">
    <property type="term" value="F:RNA endonuclease activity"/>
    <property type="evidence" value="ECO:0007669"/>
    <property type="project" value="InterPro"/>
</dbReference>
<dbReference type="RefSeq" id="WP_013100597.1">
    <property type="nucleotide sequence ID" value="NC_014122.1"/>
</dbReference>
<dbReference type="Gene3D" id="3.30.70.240">
    <property type="match status" value="1"/>
</dbReference>
<sequence length="94" mass="11015">MIYVIYDISDDKIRKKVSDKCLNYGLLRIQKSVFAGNLNKNRIDELRVFCENIIEENDKVYIIEVCEKCFGKLICIGEEFDKELVNDSKKTMVL</sequence>
<keyword evidence="3 8" id="KW-0479">Metal-binding</keyword>
<dbReference type="EMBL" id="CP002009">
    <property type="protein sequence ID" value="ADG13852.1"/>
    <property type="molecule type" value="Genomic_DNA"/>
</dbReference>
<dbReference type="OrthoDB" id="75992at2157"/>
<dbReference type="GO" id="GO:0043571">
    <property type="term" value="P:maintenance of CRISPR repeat elements"/>
    <property type="evidence" value="ECO:0007669"/>
    <property type="project" value="UniProtKB-UniRule"/>
</dbReference>
<comment type="cofactor">
    <cofactor evidence="1 8">
        <name>Mg(2+)</name>
        <dbReference type="ChEBI" id="CHEBI:18420"/>
    </cofactor>
</comment>
<dbReference type="GeneID" id="9132218"/>
<gene>
    <name evidence="8" type="primary">cas2</name>
    <name evidence="9" type="ordered locus">Metin_1199</name>
</gene>
<dbReference type="GO" id="GO:0046872">
    <property type="term" value="F:metal ion binding"/>
    <property type="evidence" value="ECO:0007669"/>
    <property type="project" value="UniProtKB-UniRule"/>
</dbReference>
<dbReference type="PANTHER" id="PTHR34405:SF3">
    <property type="entry name" value="CRISPR-ASSOCIATED ENDORIBONUCLEASE CAS2 3"/>
    <property type="match status" value="1"/>
</dbReference>
<comment type="subunit">
    <text evidence="8">Homodimer, forms a heterotetramer with a Cas1 homodimer.</text>
</comment>
<dbReference type="InterPro" id="IPR021127">
    <property type="entry name" value="CRISPR_associated_Cas2"/>
</dbReference>
<dbReference type="SUPFAM" id="SSF143430">
    <property type="entry name" value="TTP0101/SSO1404-like"/>
    <property type="match status" value="1"/>
</dbReference>
<organism evidence="9 10">
    <name type="scientific">Methanocaldococcus infernus (strain DSM 11812 / JCM 15783 / ME)</name>
    <dbReference type="NCBI Taxonomy" id="573063"/>
    <lineage>
        <taxon>Archaea</taxon>
        <taxon>Methanobacteriati</taxon>
        <taxon>Methanobacteriota</taxon>
        <taxon>Methanomada group</taxon>
        <taxon>Methanococci</taxon>
        <taxon>Methanococcales</taxon>
        <taxon>Methanocaldococcaceae</taxon>
        <taxon>Methanocaldococcus</taxon>
    </lineage>
</organism>
<dbReference type="InterPro" id="IPR019199">
    <property type="entry name" value="Virulence_VapD/CRISPR_Cas2"/>
</dbReference>
<dbReference type="GO" id="GO:0016787">
    <property type="term" value="F:hydrolase activity"/>
    <property type="evidence" value="ECO:0007669"/>
    <property type="project" value="UniProtKB-KW"/>
</dbReference>
<proteinExistence type="inferred from homology"/>
<evidence type="ECO:0000256" key="8">
    <source>
        <dbReference type="HAMAP-Rule" id="MF_01471"/>
    </source>
</evidence>
<accession>D5VTE9</accession>
<feature type="binding site" evidence="8">
    <location>
        <position position="7"/>
    </location>
    <ligand>
        <name>Mg(2+)</name>
        <dbReference type="ChEBI" id="CHEBI:18420"/>
        <note>catalytic</note>
    </ligand>
</feature>
<dbReference type="KEGG" id="mif:Metin_1199"/>
<dbReference type="eggNOG" id="arCOG04194">
    <property type="taxonomic scope" value="Archaea"/>
</dbReference>
<keyword evidence="6 8" id="KW-0460">Magnesium</keyword>
<evidence type="ECO:0000256" key="3">
    <source>
        <dbReference type="ARBA" id="ARBA00022723"/>
    </source>
</evidence>
<dbReference type="NCBIfam" id="TIGR01573">
    <property type="entry name" value="cas2"/>
    <property type="match status" value="1"/>
</dbReference>
<keyword evidence="2 8" id="KW-0540">Nuclease</keyword>
<name>D5VTE9_METIM</name>
<evidence type="ECO:0000256" key="5">
    <source>
        <dbReference type="ARBA" id="ARBA00022801"/>
    </source>
</evidence>
<dbReference type="CDD" id="cd09725">
    <property type="entry name" value="Cas2_I_II_III"/>
    <property type="match status" value="1"/>
</dbReference>
<dbReference type="AlphaFoldDB" id="D5VTE9"/>